<sequence length="70" mass="8410">MIYKVYYQESKQENPRRENTHSLYLEAENKSEAIKKVEENTDFNLEQIEALTGKALEFEQQEESYKLSEF</sequence>
<dbReference type="HAMAP" id="MF_01553">
    <property type="entry name" value="RNApol_bact_RpoY"/>
    <property type="match status" value="1"/>
</dbReference>
<dbReference type="EC" id="2.7.7.6" evidence="5"/>
<accession>A0A0R2NII1</accession>
<evidence type="ECO:0000256" key="5">
    <source>
        <dbReference type="HAMAP-Rule" id="MF_01553"/>
    </source>
</evidence>
<protein>
    <recommendedName>
        <fullName evidence="5">DNA-directed RNA polymerase subunit epsilon</fullName>
        <shortName evidence="5">RNAP epsilon subunit</shortName>
        <ecNumber evidence="5">2.7.7.6</ecNumber>
    </recommendedName>
    <alternativeName>
        <fullName evidence="5">RNA polymerase epsilon subunit</fullName>
    </alternativeName>
    <alternativeName>
        <fullName evidence="5">Transcriptase subunit epsilon</fullName>
    </alternativeName>
</protein>
<keyword evidence="4 5" id="KW-0804">Transcription</keyword>
<organism evidence="6 7">
    <name type="scientific">Pediococcus argentinicus</name>
    <dbReference type="NCBI Taxonomy" id="480391"/>
    <lineage>
        <taxon>Bacteria</taxon>
        <taxon>Bacillati</taxon>
        <taxon>Bacillota</taxon>
        <taxon>Bacilli</taxon>
        <taxon>Lactobacillales</taxon>
        <taxon>Lactobacillaceae</taxon>
        <taxon>Pediococcus</taxon>
    </lineage>
</organism>
<dbReference type="GO" id="GO:0000428">
    <property type="term" value="C:DNA-directed RNA polymerase complex"/>
    <property type="evidence" value="ECO:0007669"/>
    <property type="project" value="UniProtKB-KW"/>
</dbReference>
<name>A0A0R2NII1_9LACO</name>
<comment type="similarity">
    <text evidence="5">Belongs to the RNA polymerase subunit epsilon family.</text>
</comment>
<dbReference type="GO" id="GO:0003899">
    <property type="term" value="F:DNA-directed RNA polymerase activity"/>
    <property type="evidence" value="ECO:0007669"/>
    <property type="project" value="UniProtKB-UniRule"/>
</dbReference>
<evidence type="ECO:0000256" key="3">
    <source>
        <dbReference type="ARBA" id="ARBA00022695"/>
    </source>
</evidence>
<keyword evidence="7" id="KW-1185">Reference proteome</keyword>
<proteinExistence type="inferred from homology"/>
<keyword evidence="1 5" id="KW-0240">DNA-directed RNA polymerase</keyword>
<dbReference type="Proteomes" id="UP000051249">
    <property type="component" value="Unassembled WGS sequence"/>
</dbReference>
<evidence type="ECO:0000256" key="2">
    <source>
        <dbReference type="ARBA" id="ARBA00022679"/>
    </source>
</evidence>
<comment type="function">
    <text evidence="5">A non-essential component of RNA polymerase (RNAP).</text>
</comment>
<dbReference type="PATRIC" id="fig|480391.4.peg.1706"/>
<dbReference type="InterPro" id="IPR009907">
    <property type="entry name" value="RpoY"/>
</dbReference>
<dbReference type="AlphaFoldDB" id="A0A0R2NII1"/>
<evidence type="ECO:0000313" key="7">
    <source>
        <dbReference type="Proteomes" id="UP000051249"/>
    </source>
</evidence>
<keyword evidence="3 5" id="KW-0548">Nucleotidyltransferase</keyword>
<reference evidence="6 7" key="1">
    <citation type="journal article" date="2015" name="Genome Announc.">
        <title>Expanding the biotechnology potential of lactobacilli through comparative genomics of 213 strains and associated genera.</title>
        <authorList>
            <person name="Sun Z."/>
            <person name="Harris H.M."/>
            <person name="McCann A."/>
            <person name="Guo C."/>
            <person name="Argimon S."/>
            <person name="Zhang W."/>
            <person name="Yang X."/>
            <person name="Jeffery I.B."/>
            <person name="Cooney J.C."/>
            <person name="Kagawa T.F."/>
            <person name="Liu W."/>
            <person name="Song Y."/>
            <person name="Salvetti E."/>
            <person name="Wrobel A."/>
            <person name="Rasinkangas P."/>
            <person name="Parkhill J."/>
            <person name="Rea M.C."/>
            <person name="O'Sullivan O."/>
            <person name="Ritari J."/>
            <person name="Douillard F.P."/>
            <person name="Paul Ross R."/>
            <person name="Yang R."/>
            <person name="Briner A.E."/>
            <person name="Felis G.E."/>
            <person name="de Vos W.M."/>
            <person name="Barrangou R."/>
            <person name="Klaenhammer T.R."/>
            <person name="Caufield P.W."/>
            <person name="Cui Y."/>
            <person name="Zhang H."/>
            <person name="O'Toole P.W."/>
        </authorList>
    </citation>
    <scope>NUCLEOTIDE SEQUENCE [LARGE SCALE GENOMIC DNA]</scope>
    <source>
        <strain evidence="6 7">DSM 23026</strain>
    </source>
</reference>
<dbReference type="GO" id="GO:0006351">
    <property type="term" value="P:DNA-templated transcription"/>
    <property type="evidence" value="ECO:0007669"/>
    <property type="project" value="UniProtKB-UniRule"/>
</dbReference>
<dbReference type="EMBL" id="JQCQ01000008">
    <property type="protein sequence ID" value="KRO25589.1"/>
    <property type="molecule type" value="Genomic_DNA"/>
</dbReference>
<evidence type="ECO:0000256" key="1">
    <source>
        <dbReference type="ARBA" id="ARBA00022478"/>
    </source>
</evidence>
<dbReference type="RefSeq" id="WP_057798625.1">
    <property type="nucleotide sequence ID" value="NZ_BJZZ01000015.1"/>
</dbReference>
<dbReference type="Pfam" id="PF07288">
    <property type="entry name" value="RpoY"/>
    <property type="match status" value="1"/>
</dbReference>
<keyword evidence="2 5" id="KW-0808">Transferase</keyword>
<dbReference type="Gene3D" id="3.10.20.730">
    <property type="entry name" value="RNAP, epsilon subunit-like"/>
    <property type="match status" value="1"/>
</dbReference>
<comment type="catalytic activity">
    <reaction evidence="5">
        <text>RNA(n) + a ribonucleoside 5'-triphosphate = RNA(n+1) + diphosphate</text>
        <dbReference type="Rhea" id="RHEA:21248"/>
        <dbReference type="Rhea" id="RHEA-COMP:14527"/>
        <dbReference type="Rhea" id="RHEA-COMP:17342"/>
        <dbReference type="ChEBI" id="CHEBI:33019"/>
        <dbReference type="ChEBI" id="CHEBI:61557"/>
        <dbReference type="ChEBI" id="CHEBI:140395"/>
        <dbReference type="EC" id="2.7.7.6"/>
    </reaction>
</comment>
<evidence type="ECO:0000256" key="4">
    <source>
        <dbReference type="ARBA" id="ARBA00023163"/>
    </source>
</evidence>
<comment type="subunit">
    <text evidence="5">RNAP is composed of a core of 2 alpha, a beta and a beta' subunit. The core is associated with a delta subunit, and at least one of epsilon or omega. When a sigma factor is associated with the core the holoenzyme is formed, which can initiate transcription.</text>
</comment>
<dbReference type="GO" id="GO:0003677">
    <property type="term" value="F:DNA binding"/>
    <property type="evidence" value="ECO:0007669"/>
    <property type="project" value="UniProtKB-UniRule"/>
</dbReference>
<evidence type="ECO:0000313" key="6">
    <source>
        <dbReference type="EMBL" id="KRO25589.1"/>
    </source>
</evidence>
<dbReference type="NCBIfam" id="NF010188">
    <property type="entry name" value="PRK13667.1"/>
    <property type="match status" value="1"/>
</dbReference>
<dbReference type="OrthoDB" id="2147503at2"/>
<comment type="caution">
    <text evidence="6">The sequence shown here is derived from an EMBL/GenBank/DDBJ whole genome shotgun (WGS) entry which is preliminary data.</text>
</comment>
<gene>
    <name evidence="5" type="primary">rpoY</name>
    <name evidence="6" type="ORF">IV88_GL001669</name>
</gene>